<proteinExistence type="predicted"/>
<sequence>MDNYEIKSDVPVMHFCKYCWATLNDDGTCPTEGCVHNDLMDLDEEP</sequence>
<evidence type="ECO:0000313" key="1">
    <source>
        <dbReference type="EMBL" id="DAD88741.1"/>
    </source>
</evidence>
<protein>
    <submittedName>
        <fullName evidence="1">Uncharacterized protein</fullName>
    </submittedName>
</protein>
<organism evidence="1">
    <name type="scientific">Caudovirales sp. ctikv1</name>
    <dbReference type="NCBI Taxonomy" id="2826781"/>
    <lineage>
        <taxon>Viruses</taxon>
        <taxon>Duplodnaviria</taxon>
        <taxon>Heunggongvirae</taxon>
        <taxon>Uroviricota</taxon>
        <taxon>Caudoviricetes</taxon>
    </lineage>
</organism>
<reference evidence="1" key="1">
    <citation type="journal article" date="2021" name="Proc. Natl. Acad. Sci. U.S.A.">
        <title>A Catalog of Tens of Thousands of Viruses from Human Metagenomes Reveals Hidden Associations with Chronic Diseases.</title>
        <authorList>
            <person name="Tisza M.J."/>
            <person name="Buck C.B."/>
        </authorList>
    </citation>
    <scope>NUCLEOTIDE SEQUENCE</scope>
    <source>
        <strain evidence="1">Ctikv1</strain>
    </source>
</reference>
<accession>A0A8S5N246</accession>
<name>A0A8S5N246_9CAUD</name>
<dbReference type="EMBL" id="BK015046">
    <property type="protein sequence ID" value="DAD88741.1"/>
    <property type="molecule type" value="Genomic_DNA"/>
</dbReference>